<evidence type="ECO:0000256" key="10">
    <source>
        <dbReference type="ARBA" id="ARBA00038862"/>
    </source>
</evidence>
<keyword evidence="7" id="KW-0464">Manganese</keyword>
<keyword evidence="4" id="KW-0479">Metal-binding</keyword>
<dbReference type="GO" id="GO:0035539">
    <property type="term" value="F:8-oxo-7,8-dihydrodeoxyguanosine triphosphate pyrophosphatase activity"/>
    <property type="evidence" value="ECO:0007669"/>
    <property type="project" value="TreeGrafter"/>
</dbReference>
<evidence type="ECO:0000256" key="9">
    <source>
        <dbReference type="ARBA" id="ARBA00036800"/>
    </source>
</evidence>
<accession>A0A553N062</accession>
<evidence type="ECO:0000313" key="20">
    <source>
        <dbReference type="Proteomes" id="UP000316079"/>
    </source>
</evidence>
<comment type="cofactor">
    <cofactor evidence="1">
        <name>Mn(2+)</name>
        <dbReference type="ChEBI" id="CHEBI:29035"/>
    </cofactor>
</comment>
<name>A0A553N062_9TELE</name>
<dbReference type="Pfam" id="PF00293">
    <property type="entry name" value="NUDIX"/>
    <property type="match status" value="1"/>
</dbReference>
<reference evidence="19 20" key="1">
    <citation type="journal article" date="2019" name="Sci. Data">
        <title>Hybrid genome assembly and annotation of Danionella translucida.</title>
        <authorList>
            <person name="Kadobianskyi M."/>
            <person name="Schulze L."/>
            <person name="Schuelke M."/>
            <person name="Judkewitz B."/>
        </authorList>
    </citation>
    <scope>NUCLEOTIDE SEQUENCE [LARGE SCALE GENOMIC DNA]</scope>
    <source>
        <strain evidence="19 20">Bolton</strain>
    </source>
</reference>
<protein>
    <recommendedName>
        <fullName evidence="14">Nucleotide triphosphate diphosphatase NUDT15</fullName>
        <ecNumber evidence="10">3.6.1.9</ecNumber>
    </recommendedName>
    <alternativeName>
        <fullName evidence="15">MutT homolog 2</fullName>
    </alternativeName>
    <alternativeName>
        <fullName evidence="17">Nucleoside diphosphate-linked moiety X motif 15</fullName>
    </alternativeName>
    <alternativeName>
        <fullName evidence="16">Nucleoside diphosphate-linked to another moiety X hydrolase 15</fullName>
    </alternativeName>
</protein>
<dbReference type="GO" id="GO:0006950">
    <property type="term" value="P:response to stress"/>
    <property type="evidence" value="ECO:0007669"/>
    <property type="project" value="UniProtKB-ARBA"/>
</dbReference>
<evidence type="ECO:0000256" key="2">
    <source>
        <dbReference type="ARBA" id="ARBA00001946"/>
    </source>
</evidence>
<evidence type="ECO:0000256" key="14">
    <source>
        <dbReference type="ARBA" id="ARBA00070687"/>
    </source>
</evidence>
<dbReference type="GO" id="GO:0005829">
    <property type="term" value="C:cytosol"/>
    <property type="evidence" value="ECO:0007669"/>
    <property type="project" value="TreeGrafter"/>
</dbReference>
<dbReference type="AlphaFoldDB" id="A0A553N062"/>
<dbReference type="GO" id="GO:0046872">
    <property type="term" value="F:metal ion binding"/>
    <property type="evidence" value="ECO:0007669"/>
    <property type="project" value="UniProtKB-KW"/>
</dbReference>
<dbReference type="GO" id="GO:0008413">
    <property type="term" value="F:8-oxo-7,8-dihydroguanosine triphosphate pyrophosphatase activity"/>
    <property type="evidence" value="ECO:0007669"/>
    <property type="project" value="UniProtKB-ARBA"/>
</dbReference>
<dbReference type="EC" id="3.6.1.9" evidence="10"/>
<evidence type="ECO:0000256" key="8">
    <source>
        <dbReference type="ARBA" id="ARBA00036546"/>
    </source>
</evidence>
<evidence type="ECO:0000256" key="6">
    <source>
        <dbReference type="ARBA" id="ARBA00022842"/>
    </source>
</evidence>
<dbReference type="CDD" id="cd04678">
    <property type="entry name" value="NUDIX_MTH2_Nudt15"/>
    <property type="match status" value="1"/>
</dbReference>
<dbReference type="InterPro" id="IPR015797">
    <property type="entry name" value="NUDIX_hydrolase-like_dom_sf"/>
</dbReference>
<evidence type="ECO:0000256" key="13">
    <source>
        <dbReference type="ARBA" id="ARBA00062087"/>
    </source>
</evidence>
<dbReference type="PROSITE" id="PS51462">
    <property type="entry name" value="NUDIX"/>
    <property type="match status" value="1"/>
</dbReference>
<organism evidence="19 20">
    <name type="scientific">Danionella cerebrum</name>
    <dbReference type="NCBI Taxonomy" id="2873325"/>
    <lineage>
        <taxon>Eukaryota</taxon>
        <taxon>Metazoa</taxon>
        <taxon>Chordata</taxon>
        <taxon>Craniata</taxon>
        <taxon>Vertebrata</taxon>
        <taxon>Euteleostomi</taxon>
        <taxon>Actinopterygii</taxon>
        <taxon>Neopterygii</taxon>
        <taxon>Teleostei</taxon>
        <taxon>Ostariophysi</taxon>
        <taxon>Cypriniformes</taxon>
        <taxon>Danionidae</taxon>
        <taxon>Danioninae</taxon>
        <taxon>Danionella</taxon>
    </lineage>
</organism>
<dbReference type="Proteomes" id="UP000316079">
    <property type="component" value="Unassembled WGS sequence"/>
</dbReference>
<dbReference type="SUPFAM" id="SSF55811">
    <property type="entry name" value="Nudix"/>
    <property type="match status" value="1"/>
</dbReference>
<evidence type="ECO:0000256" key="16">
    <source>
        <dbReference type="ARBA" id="ARBA00077398"/>
    </source>
</evidence>
<comment type="catalytic activity">
    <reaction evidence="8">
        <text>a 2'-deoxyribonucleoside 5'-triphosphate + H2O = a 2'-deoxyribonucleoside 5'-phosphate + diphosphate + H(+)</text>
        <dbReference type="Rhea" id="RHEA:44644"/>
        <dbReference type="ChEBI" id="CHEBI:15377"/>
        <dbReference type="ChEBI" id="CHEBI:15378"/>
        <dbReference type="ChEBI" id="CHEBI:33019"/>
        <dbReference type="ChEBI" id="CHEBI:61560"/>
        <dbReference type="ChEBI" id="CHEBI:65317"/>
        <dbReference type="EC" id="3.6.1.9"/>
    </reaction>
</comment>
<comment type="function">
    <text evidence="12">May catalyze the hydrolysis of nucleoside triphosphates including dGTP, dTTP, dCTP, their oxidized forms like 8-oxo-dGTP and the prodrug thiopurine derivatives 6-thio-dGTP and 6-thio-GTP. Could also catalyze the hydrolysis of some nucleoside diphosphate derivatives. Hydrolyzes oxidized nucleosides triphosphates like 8-oxo-dGTP in vitro, but the specificity and efficiency towards these substrates are low. Therefore, the potential in vivo sanitizing role of this enzyme, that would consist in removing oxidatively damaged forms of nucleosides to prevent their incorporation into DNA, is unclear. Through the hydrolysis of thioguanosine triphosphates may participate in the catabolism of thiopurine drugs. May also have a role in DNA synthesis and cell cycle progression by stabilizing PCNA. Exhibits decapping activity towards dpCoA-capped RNAs in vitro.</text>
</comment>
<sequence length="181" mass="20825">MLLGAQAEQQKNKCLDALRQDRLIYVRHSVNTMCESWKNGKAILKRPGVGLGVLVTDSSHPGCVLLGKRKTTIGKGTYQLPGETWEECAQREVMEEAGLRLKNIHFAYVVNSIKLEENYHYVTIFMQGELDGTFSVDPVNLEPEKNEDWSWRRWEDFPPEEQLFLPLADLRQQGFRPFVQS</sequence>
<keyword evidence="6" id="KW-0460">Magnesium</keyword>
<evidence type="ECO:0000256" key="17">
    <source>
        <dbReference type="ARBA" id="ARBA00080476"/>
    </source>
</evidence>
<comment type="similarity">
    <text evidence="3">Belongs to the Nudix hydrolase family.</text>
</comment>
<dbReference type="OrthoDB" id="447842at2759"/>
<proteinExistence type="inferred from homology"/>
<evidence type="ECO:0000256" key="4">
    <source>
        <dbReference type="ARBA" id="ARBA00022723"/>
    </source>
</evidence>
<comment type="catalytic activity">
    <reaction evidence="11">
        <text>a 5'-end CoA-ribonucleoside in mRNA + H2O = a 5'-end phospho-adenosine-phospho-ribonucleoside in mRNA + (R)-4'-phosphopantetheine + 2 H(+)</text>
        <dbReference type="Rhea" id="RHEA:67592"/>
        <dbReference type="Rhea" id="RHEA-COMP:15719"/>
        <dbReference type="Rhea" id="RHEA-COMP:17276"/>
        <dbReference type="ChEBI" id="CHEBI:15377"/>
        <dbReference type="ChEBI" id="CHEBI:15378"/>
        <dbReference type="ChEBI" id="CHEBI:61723"/>
        <dbReference type="ChEBI" id="CHEBI:144051"/>
        <dbReference type="ChEBI" id="CHEBI:172371"/>
    </reaction>
    <physiologicalReaction direction="left-to-right" evidence="11">
        <dbReference type="Rhea" id="RHEA:67593"/>
    </physiologicalReaction>
</comment>
<evidence type="ECO:0000256" key="5">
    <source>
        <dbReference type="ARBA" id="ARBA00022801"/>
    </source>
</evidence>
<comment type="catalytic activity">
    <reaction evidence="9">
        <text>a ribonucleoside 5'-triphosphate + H2O = a ribonucleoside 5'-phosphate + diphosphate + H(+)</text>
        <dbReference type="Rhea" id="RHEA:23996"/>
        <dbReference type="ChEBI" id="CHEBI:15377"/>
        <dbReference type="ChEBI" id="CHEBI:15378"/>
        <dbReference type="ChEBI" id="CHEBI:33019"/>
        <dbReference type="ChEBI" id="CHEBI:58043"/>
        <dbReference type="ChEBI" id="CHEBI:61557"/>
        <dbReference type="EC" id="3.6.1.9"/>
    </reaction>
</comment>
<feature type="domain" description="Nudix hydrolase" evidence="18">
    <location>
        <begin position="44"/>
        <end position="177"/>
    </location>
</feature>
<evidence type="ECO:0000256" key="7">
    <source>
        <dbReference type="ARBA" id="ARBA00023211"/>
    </source>
</evidence>
<evidence type="ECO:0000313" key="19">
    <source>
        <dbReference type="EMBL" id="TRY58801.1"/>
    </source>
</evidence>
<dbReference type="GO" id="GO:0006203">
    <property type="term" value="P:dGTP catabolic process"/>
    <property type="evidence" value="ECO:0007669"/>
    <property type="project" value="TreeGrafter"/>
</dbReference>
<evidence type="ECO:0000256" key="11">
    <source>
        <dbReference type="ARBA" id="ARBA00048667"/>
    </source>
</evidence>
<comment type="subunit">
    <text evidence="13">Homodimer. Interacts with PCNA; interaction is disrupted in response to UV irradiation.</text>
</comment>
<evidence type="ECO:0000256" key="12">
    <source>
        <dbReference type="ARBA" id="ARBA00055812"/>
    </source>
</evidence>
<evidence type="ECO:0000256" key="1">
    <source>
        <dbReference type="ARBA" id="ARBA00001936"/>
    </source>
</evidence>
<dbReference type="Gene3D" id="3.90.79.10">
    <property type="entry name" value="Nucleoside Triphosphate Pyrophosphohydrolase"/>
    <property type="match status" value="1"/>
</dbReference>
<dbReference type="FunFam" id="3.90.79.10:FF:000034">
    <property type="entry name" value="Nucleotide triphosphate diphosphatase NUDT15"/>
    <property type="match status" value="1"/>
</dbReference>
<dbReference type="EMBL" id="SRMA01027168">
    <property type="protein sequence ID" value="TRY58801.1"/>
    <property type="molecule type" value="Genomic_DNA"/>
</dbReference>
<dbReference type="PANTHER" id="PTHR16099">
    <property type="entry name" value="8-OXO-DGTP DIPHOSPHATES NUDT15"/>
    <property type="match status" value="1"/>
</dbReference>
<dbReference type="PANTHER" id="PTHR16099:SF5">
    <property type="entry name" value="NUCLEOTIDE TRIPHOSPHATE DIPHOSPHATASE NUDT15"/>
    <property type="match status" value="1"/>
</dbReference>
<dbReference type="InterPro" id="IPR000086">
    <property type="entry name" value="NUDIX_hydrolase_dom"/>
</dbReference>
<comment type="caution">
    <text evidence="19">The sequence shown here is derived from an EMBL/GenBank/DDBJ whole genome shotgun (WGS) entry which is preliminary data.</text>
</comment>
<evidence type="ECO:0000256" key="3">
    <source>
        <dbReference type="ARBA" id="ARBA00005582"/>
    </source>
</evidence>
<keyword evidence="5" id="KW-0378">Hydrolase</keyword>
<dbReference type="STRING" id="623744.A0A553N062"/>
<evidence type="ECO:0000256" key="15">
    <source>
        <dbReference type="ARBA" id="ARBA00076736"/>
    </source>
</evidence>
<keyword evidence="20" id="KW-1185">Reference proteome</keyword>
<evidence type="ECO:0000259" key="18">
    <source>
        <dbReference type="PROSITE" id="PS51462"/>
    </source>
</evidence>
<gene>
    <name evidence="19" type="ORF">DNTS_009775</name>
</gene>
<comment type="cofactor">
    <cofactor evidence="2">
        <name>Mg(2+)</name>
        <dbReference type="ChEBI" id="CHEBI:18420"/>
    </cofactor>
</comment>